<organism evidence="2 3">
    <name type="scientific">Blautia hansenii</name>
    <name type="common">Ruminococcus hansenii</name>
    <dbReference type="NCBI Taxonomy" id="1322"/>
    <lineage>
        <taxon>Bacteria</taxon>
        <taxon>Bacillati</taxon>
        <taxon>Bacillota</taxon>
        <taxon>Clostridia</taxon>
        <taxon>Lachnospirales</taxon>
        <taxon>Lachnospiraceae</taxon>
        <taxon>Blautia</taxon>
    </lineage>
</organism>
<reference evidence="2 3" key="1">
    <citation type="journal article" date="2020" name="Cell Host Microbe">
        <title>Functional and Genomic Variation between Human-Derived Isolates of Lachnospiraceae Reveals Inter- and Intra-Species Diversity.</title>
        <authorList>
            <person name="Sorbara M.T."/>
            <person name="Littmann E.R."/>
            <person name="Fontana E."/>
            <person name="Moody T.U."/>
            <person name="Kohout C.E."/>
            <person name="Gjonbalaj M."/>
            <person name="Eaton V."/>
            <person name="Seok R."/>
            <person name="Leiner I.M."/>
            <person name="Pamer E.G."/>
        </authorList>
    </citation>
    <scope>NUCLEOTIDE SEQUENCE [LARGE SCALE GENOMIC DNA]</scope>
    <source>
        <strain evidence="2 3">MSK.15.26</strain>
    </source>
</reference>
<name>A0ABX2I349_BLAHA</name>
<feature type="domain" description="Protein CotJB" evidence="1">
    <location>
        <begin position="11"/>
        <end position="87"/>
    </location>
</feature>
<protein>
    <submittedName>
        <fullName evidence="2">Spore coat protein CotJB</fullName>
    </submittedName>
</protein>
<evidence type="ECO:0000313" key="3">
    <source>
        <dbReference type="Proteomes" id="UP000822142"/>
    </source>
</evidence>
<evidence type="ECO:0000259" key="1">
    <source>
        <dbReference type="Pfam" id="PF12652"/>
    </source>
</evidence>
<dbReference type="InterPro" id="IPR024207">
    <property type="entry name" value="CotJB_dom"/>
</dbReference>
<gene>
    <name evidence="2" type="ORF">G5A70_01450</name>
</gene>
<dbReference type="Pfam" id="PF12652">
    <property type="entry name" value="CotJB"/>
    <property type="match status" value="1"/>
</dbReference>
<sequence>MKNPRSCSQAELFSMINQVSFAVNDMTLYLDTHPDDDDAMAYFCENTALRKELLKEYAARFGPLTLDSDSENCRQCWDWVMQPWPWEGVC</sequence>
<comment type="caution">
    <text evidence="2">The sequence shown here is derived from an EMBL/GenBank/DDBJ whole genome shotgun (WGS) entry which is preliminary data.</text>
</comment>
<keyword evidence="2" id="KW-0167">Capsid protein</keyword>
<keyword evidence="3" id="KW-1185">Reference proteome</keyword>
<accession>A0ABX2I349</accession>
<keyword evidence="2" id="KW-0946">Virion</keyword>
<evidence type="ECO:0000313" key="2">
    <source>
        <dbReference type="EMBL" id="NSJ84873.1"/>
    </source>
</evidence>
<dbReference type="EMBL" id="JAAITA010000001">
    <property type="protein sequence ID" value="NSJ84873.1"/>
    <property type="molecule type" value="Genomic_DNA"/>
</dbReference>
<dbReference type="PIRSF" id="PIRSF010606">
    <property type="entry name" value="Spore_coat_CotJB"/>
    <property type="match status" value="1"/>
</dbReference>
<dbReference type="InterPro" id="IPR016571">
    <property type="entry name" value="Spore_coat_assembly_CotJB"/>
</dbReference>
<dbReference type="RefSeq" id="WP_173747343.1">
    <property type="nucleotide sequence ID" value="NZ_JAAITA010000001.1"/>
</dbReference>
<dbReference type="Proteomes" id="UP000822142">
    <property type="component" value="Unassembled WGS sequence"/>
</dbReference>
<proteinExistence type="predicted"/>